<dbReference type="PIRSF" id="PIRSF006078">
    <property type="entry name" value="GlxK"/>
    <property type="match status" value="1"/>
</dbReference>
<dbReference type="NCBIfam" id="TIGR00045">
    <property type="entry name" value="glycerate kinase"/>
    <property type="match status" value="1"/>
</dbReference>
<evidence type="ECO:0000256" key="3">
    <source>
        <dbReference type="ARBA" id="ARBA00022777"/>
    </source>
</evidence>
<dbReference type="PANTHER" id="PTHR21599">
    <property type="entry name" value="GLYCERATE KINASE"/>
    <property type="match status" value="1"/>
</dbReference>
<evidence type="ECO:0000313" key="5">
    <source>
        <dbReference type="EMBL" id="TCO47812.1"/>
    </source>
</evidence>
<dbReference type="AlphaFoldDB" id="A0A4R2ITE1"/>
<dbReference type="Gene3D" id="3.40.50.10350">
    <property type="entry name" value="Glycerate kinase, domain 1"/>
    <property type="match status" value="1"/>
</dbReference>
<dbReference type="PANTHER" id="PTHR21599:SF0">
    <property type="entry name" value="GLYCERATE KINASE"/>
    <property type="match status" value="1"/>
</dbReference>
<dbReference type="GO" id="GO:0031388">
    <property type="term" value="P:organic acid phosphorylation"/>
    <property type="evidence" value="ECO:0007669"/>
    <property type="project" value="UniProtKB-UniRule"/>
</dbReference>
<evidence type="ECO:0000256" key="2">
    <source>
        <dbReference type="ARBA" id="ARBA00022679"/>
    </source>
</evidence>
<evidence type="ECO:0000313" key="6">
    <source>
        <dbReference type="Proteomes" id="UP000295573"/>
    </source>
</evidence>
<dbReference type="Proteomes" id="UP000295573">
    <property type="component" value="Unassembled WGS sequence"/>
</dbReference>
<dbReference type="InterPro" id="IPR036129">
    <property type="entry name" value="Glycerate_kinase_sf"/>
</dbReference>
<dbReference type="EMBL" id="SLWR01000005">
    <property type="protein sequence ID" value="TCO47812.1"/>
    <property type="molecule type" value="Genomic_DNA"/>
</dbReference>
<dbReference type="Pfam" id="PF02595">
    <property type="entry name" value="Gly_kinase"/>
    <property type="match status" value="1"/>
</dbReference>
<comment type="similarity">
    <text evidence="1 4">Belongs to the glycerate kinase type-1 family.</text>
</comment>
<dbReference type="InterPro" id="IPR004381">
    <property type="entry name" value="Glycerate_kinase"/>
</dbReference>
<keyword evidence="2 4" id="KW-0808">Transferase</keyword>
<reference evidence="5 6" key="1">
    <citation type="journal article" date="2015" name="Stand. Genomic Sci.">
        <title>Genomic Encyclopedia of Bacterial and Archaeal Type Strains, Phase III: the genomes of soil and plant-associated and newly described type strains.</title>
        <authorList>
            <person name="Whitman W.B."/>
            <person name="Woyke T."/>
            <person name="Klenk H.P."/>
            <person name="Zhou Y."/>
            <person name="Lilburn T.G."/>
            <person name="Beck B.J."/>
            <person name="De Vos P."/>
            <person name="Vandamme P."/>
            <person name="Eisen J.A."/>
            <person name="Garrity G."/>
            <person name="Hugenholtz P."/>
            <person name="Kyrpides N.C."/>
        </authorList>
    </citation>
    <scope>NUCLEOTIDE SEQUENCE [LARGE SCALE GENOMIC DNA]</scope>
    <source>
        <strain evidence="5 6">VKM Ac-2541</strain>
    </source>
</reference>
<comment type="caution">
    <text evidence="5">The sequence shown here is derived from an EMBL/GenBank/DDBJ whole genome shotgun (WGS) entry which is preliminary data.</text>
</comment>
<evidence type="ECO:0000256" key="4">
    <source>
        <dbReference type="PIRNR" id="PIRNR006078"/>
    </source>
</evidence>
<dbReference type="OrthoDB" id="9774290at2"/>
<dbReference type="GO" id="GO:0008887">
    <property type="term" value="F:glycerate kinase activity"/>
    <property type="evidence" value="ECO:0007669"/>
    <property type="project" value="UniProtKB-UniRule"/>
</dbReference>
<dbReference type="Gene3D" id="3.90.1510.10">
    <property type="entry name" value="Glycerate kinase, domain 2"/>
    <property type="match status" value="1"/>
</dbReference>
<organism evidence="5 6">
    <name type="scientific">Kribbella antiqua</name>
    <dbReference type="NCBI Taxonomy" id="2512217"/>
    <lineage>
        <taxon>Bacteria</taxon>
        <taxon>Bacillati</taxon>
        <taxon>Actinomycetota</taxon>
        <taxon>Actinomycetes</taxon>
        <taxon>Propionibacteriales</taxon>
        <taxon>Kribbellaceae</taxon>
        <taxon>Kribbella</taxon>
    </lineage>
</organism>
<dbReference type="InterPro" id="IPR018193">
    <property type="entry name" value="Glyc_kinase_flavodox-like_fold"/>
</dbReference>
<sequence length="406" mass="40379">MRPADLLAPTASARQRPRVVVASDKFKGTLTSAEVAAAVTSGVRRVHPDAIVDAVPVADGGDGTLAAAVAAGFDLVPVTVSGPTGEPVRSGFARRGEVAVVELADASGLIRLPGGIPAPMTATSYGTGELIAAAIDAGCTRVILGVGGSASTEGGAGLVRALGARLYDANGAELTEGGAALSALATVELTELTERLAGVEVVVACDVDNPLTGPSGAAATYGPQKGASPAQVEELDTALTNWADLVARARREPAGAAADLRHAPGAGAAGGVGFAALALLGAQLRPGIELVLDLVGFHQQLAGADLVVTGEGALDEQTLHGKAVAGVAAAAAEAGIPVVAVCGTNRLDVARLEQAGVLAAYALTDLEPDVRRCIADPVPLLRQLGEQLAADHLPRSTMTTTERGAV</sequence>
<gene>
    <name evidence="5" type="ORF">EV646_105369</name>
</gene>
<name>A0A4R2ITE1_9ACTN</name>
<protein>
    <submittedName>
        <fullName evidence="5">Glycerate kinase</fullName>
    </submittedName>
</protein>
<dbReference type="InterPro" id="IPR018197">
    <property type="entry name" value="Glycerate_kinase_RE-like"/>
</dbReference>
<keyword evidence="3 4" id="KW-0418">Kinase</keyword>
<evidence type="ECO:0000256" key="1">
    <source>
        <dbReference type="ARBA" id="ARBA00006284"/>
    </source>
</evidence>
<keyword evidence="6" id="KW-1185">Reference proteome</keyword>
<proteinExistence type="inferred from homology"/>
<accession>A0A4R2ITE1</accession>
<dbReference type="SUPFAM" id="SSF110738">
    <property type="entry name" value="Glycerate kinase I"/>
    <property type="match status" value="1"/>
</dbReference>